<reference evidence="1 2" key="1">
    <citation type="submission" date="2024-08" db="EMBL/GenBank/DDBJ databases">
        <title>Sulfate-reducing bacteria isolated from formation water of the oil field in Kazakhstan and description of Pseudodesulfovibrio sp.</title>
        <authorList>
            <person name="Bidzhieva S.K."/>
            <person name="Tourova T.P."/>
            <person name="Grouzdev D.S."/>
            <person name="Beletsky A.V."/>
            <person name="Sokolova D.S."/>
            <person name="Samigullina S.R."/>
            <person name="Poltaraus A.B."/>
            <person name="Avtukh A.N."/>
            <person name="Tereshina V.M."/>
            <person name="Zhaparov N.S."/>
            <person name="Mardanov A.V."/>
            <person name="Nazina T.N."/>
        </authorList>
    </citation>
    <scope>NUCLEOTIDE SEQUENCE [LARGE SCALE GENOMIC DNA]</scope>
    <source>
        <strain evidence="1 2">9FUS</strain>
    </source>
</reference>
<protein>
    <submittedName>
        <fullName evidence="1">Uncharacterized protein</fullName>
    </submittedName>
</protein>
<dbReference type="EMBL" id="JBGLYH010000062">
    <property type="protein sequence ID" value="MEZ7198323.1"/>
    <property type="molecule type" value="Genomic_DNA"/>
</dbReference>
<accession>A0ABV4K5R4</accession>
<evidence type="ECO:0000313" key="2">
    <source>
        <dbReference type="Proteomes" id="UP001568698"/>
    </source>
</evidence>
<keyword evidence="2" id="KW-1185">Reference proteome</keyword>
<dbReference type="Proteomes" id="UP001568698">
    <property type="component" value="Unassembled WGS sequence"/>
</dbReference>
<proteinExistence type="predicted"/>
<gene>
    <name evidence="1" type="ORF">AB6M95_16335</name>
</gene>
<comment type="caution">
    <text evidence="1">The sequence shown here is derived from an EMBL/GenBank/DDBJ whole genome shotgun (WGS) entry which is preliminary data.</text>
</comment>
<dbReference type="RefSeq" id="WP_371387814.1">
    <property type="nucleotide sequence ID" value="NZ_JBGLYH010000062.1"/>
</dbReference>
<name>A0ABV4K5R4_9BACT</name>
<sequence length="75" mass="8336">MNSLKRPRNKTYRLKPETIQFIDGFAMTYGVSKNAVVNLAILDMKKTLDAVIADDPHKGAVAAMAFGMQAERLDH</sequence>
<organism evidence="1 2">
    <name type="scientific">Pseudodesulfovibrio karagichevae</name>
    <dbReference type="NCBI Taxonomy" id="3239305"/>
    <lineage>
        <taxon>Bacteria</taxon>
        <taxon>Pseudomonadati</taxon>
        <taxon>Thermodesulfobacteriota</taxon>
        <taxon>Desulfovibrionia</taxon>
        <taxon>Desulfovibrionales</taxon>
        <taxon>Desulfovibrionaceae</taxon>
    </lineage>
</organism>
<evidence type="ECO:0000313" key="1">
    <source>
        <dbReference type="EMBL" id="MEZ7198323.1"/>
    </source>
</evidence>